<protein>
    <submittedName>
        <fullName evidence="1">DUF2239 family protein</fullName>
    </submittedName>
</protein>
<gene>
    <name evidence="1" type="ORF">KJP28_06070</name>
</gene>
<dbReference type="Proteomes" id="UP000756530">
    <property type="component" value="Unassembled WGS sequence"/>
</dbReference>
<comment type="caution">
    <text evidence="1">The sequence shown here is derived from an EMBL/GenBank/DDBJ whole genome shotgun (WGS) entry which is preliminary data.</text>
</comment>
<dbReference type="EMBL" id="JAHUZE010000001">
    <property type="protein sequence ID" value="MBV7378485.1"/>
    <property type="molecule type" value="Genomic_DNA"/>
</dbReference>
<proteinExistence type="predicted"/>
<evidence type="ECO:0000313" key="1">
    <source>
        <dbReference type="EMBL" id="MBV7378485.1"/>
    </source>
</evidence>
<keyword evidence="2" id="KW-1185">Reference proteome</keyword>
<organism evidence="1 2">
    <name type="scientific">Maritimibacter dapengensis</name>
    <dbReference type="NCBI Taxonomy" id="2836868"/>
    <lineage>
        <taxon>Bacteria</taxon>
        <taxon>Pseudomonadati</taxon>
        <taxon>Pseudomonadota</taxon>
        <taxon>Alphaproteobacteria</taxon>
        <taxon>Rhodobacterales</taxon>
        <taxon>Roseobacteraceae</taxon>
        <taxon>Maritimibacter</taxon>
    </lineage>
</organism>
<accession>A0ABS6SZX4</accession>
<name>A0ABS6SZX4_9RHOB</name>
<evidence type="ECO:0000313" key="2">
    <source>
        <dbReference type="Proteomes" id="UP000756530"/>
    </source>
</evidence>
<reference evidence="1 2" key="1">
    <citation type="submission" date="2021-05" db="EMBL/GenBank/DDBJ databases">
        <title>Culturable bacteria isolated from Daya Bay.</title>
        <authorList>
            <person name="Zheng W."/>
            <person name="Yu S."/>
            <person name="Huang Y."/>
        </authorList>
    </citation>
    <scope>NUCLEOTIDE SEQUENCE [LARGE SCALE GENOMIC DNA]</scope>
    <source>
        <strain evidence="1 2">DP4N28-5</strain>
    </source>
</reference>
<dbReference type="InterPro" id="IPR018715">
    <property type="entry name" value="DUF2239"/>
</dbReference>
<dbReference type="Pfam" id="PF09998">
    <property type="entry name" value="DUF2239"/>
    <property type="match status" value="1"/>
</dbReference>
<sequence>MISSCACFYPGVIHLSGFYPDVNMETDTFTAFIGPDRVAQGTLDEVTAALAPSGPHPDGLLVFSDRTGRVTDLDLTGAAPRPRGRPKLGVKAREVTLLPRHWDWLGAQRGGASAALRRLIDAAIAAEGTPPTPDRAYRFLSALAGDFPHYEEALRALYAGDASAFAAHMADWPRDIRDHALALARLG</sequence>